<dbReference type="SUPFAM" id="SSF53098">
    <property type="entry name" value="Ribonuclease H-like"/>
    <property type="match status" value="1"/>
</dbReference>
<dbReference type="OrthoDB" id="1752183at2759"/>
<keyword evidence="4" id="KW-1185">Reference proteome</keyword>
<dbReference type="EMBL" id="JACGCM010001166">
    <property type="protein sequence ID" value="KAF6160216.1"/>
    <property type="molecule type" value="Genomic_DNA"/>
</dbReference>
<reference evidence="3 4" key="1">
    <citation type="journal article" date="2020" name="IScience">
        <title>Genome Sequencing of the Endangered Kingdonia uniflora (Circaeasteraceae, Ranunculales) Reveals Potential Mechanisms of Evolutionary Specialization.</title>
        <authorList>
            <person name="Sun Y."/>
            <person name="Deng T."/>
            <person name="Zhang A."/>
            <person name="Moore M.J."/>
            <person name="Landis J.B."/>
            <person name="Lin N."/>
            <person name="Zhang H."/>
            <person name="Zhang X."/>
            <person name="Huang J."/>
            <person name="Zhang X."/>
            <person name="Sun H."/>
            <person name="Wang H."/>
        </authorList>
    </citation>
    <scope>NUCLEOTIDE SEQUENCE [LARGE SCALE GENOMIC DNA]</scope>
    <source>
        <strain evidence="3">TB1705</strain>
        <tissue evidence="3">Leaf</tissue>
    </source>
</reference>
<proteinExistence type="predicted"/>
<name>A0A7J7MZB0_9MAGN</name>
<protein>
    <recommendedName>
        <fullName evidence="2">RNase H type-1 domain-containing protein</fullName>
    </recommendedName>
</protein>
<evidence type="ECO:0000256" key="1">
    <source>
        <dbReference type="SAM" id="Phobius"/>
    </source>
</evidence>
<gene>
    <name evidence="3" type="ORF">GIB67_016652</name>
</gene>
<evidence type="ECO:0000313" key="3">
    <source>
        <dbReference type="EMBL" id="KAF6160216.1"/>
    </source>
</evidence>
<evidence type="ECO:0000313" key="4">
    <source>
        <dbReference type="Proteomes" id="UP000541444"/>
    </source>
</evidence>
<keyword evidence="1" id="KW-0472">Membrane</keyword>
<keyword evidence="1" id="KW-0812">Transmembrane</keyword>
<dbReference type="Pfam" id="PF13456">
    <property type="entry name" value="RVT_3"/>
    <property type="match status" value="1"/>
</dbReference>
<dbReference type="InterPro" id="IPR036397">
    <property type="entry name" value="RNaseH_sf"/>
</dbReference>
<keyword evidence="1" id="KW-1133">Transmembrane helix</keyword>
<dbReference type="GO" id="GO:0003676">
    <property type="term" value="F:nucleic acid binding"/>
    <property type="evidence" value="ECO:0007669"/>
    <property type="project" value="InterPro"/>
</dbReference>
<dbReference type="AlphaFoldDB" id="A0A7J7MZB0"/>
<dbReference type="InterPro" id="IPR002156">
    <property type="entry name" value="RNaseH_domain"/>
</dbReference>
<comment type="caution">
    <text evidence="3">The sequence shown here is derived from an EMBL/GenBank/DDBJ whole genome shotgun (WGS) entry which is preliminary data.</text>
</comment>
<dbReference type="Proteomes" id="UP000541444">
    <property type="component" value="Unassembled WGS sequence"/>
</dbReference>
<dbReference type="Gene3D" id="3.30.420.10">
    <property type="entry name" value="Ribonuclease H-like superfamily/Ribonuclease H"/>
    <property type="match status" value="1"/>
</dbReference>
<dbReference type="InterPro" id="IPR044730">
    <property type="entry name" value="RNase_H-like_dom_plant"/>
</dbReference>
<dbReference type="PANTHER" id="PTHR47723">
    <property type="entry name" value="OS05G0353850 PROTEIN"/>
    <property type="match status" value="1"/>
</dbReference>
<dbReference type="GO" id="GO:0004523">
    <property type="term" value="F:RNA-DNA hybrid ribonuclease activity"/>
    <property type="evidence" value="ECO:0007669"/>
    <property type="project" value="InterPro"/>
</dbReference>
<organism evidence="3 4">
    <name type="scientific">Kingdonia uniflora</name>
    <dbReference type="NCBI Taxonomy" id="39325"/>
    <lineage>
        <taxon>Eukaryota</taxon>
        <taxon>Viridiplantae</taxon>
        <taxon>Streptophyta</taxon>
        <taxon>Embryophyta</taxon>
        <taxon>Tracheophyta</taxon>
        <taxon>Spermatophyta</taxon>
        <taxon>Magnoliopsida</taxon>
        <taxon>Ranunculales</taxon>
        <taxon>Circaeasteraceae</taxon>
        <taxon>Kingdonia</taxon>
    </lineage>
</organism>
<sequence length="97" mass="10606">MERIKINTDGAALGNPGKGGIGVVFRSENWDVIGALAGGHGIVVNFFAGCRAILDGMKKCSSFRWEIAWVESDSVAAIQVFQKEEIPWLLEAVWRIT</sequence>
<dbReference type="CDD" id="cd06222">
    <property type="entry name" value="RNase_H_like"/>
    <property type="match status" value="1"/>
</dbReference>
<evidence type="ECO:0000259" key="2">
    <source>
        <dbReference type="PROSITE" id="PS50879"/>
    </source>
</evidence>
<dbReference type="PROSITE" id="PS50879">
    <property type="entry name" value="RNASE_H_1"/>
    <property type="match status" value="1"/>
</dbReference>
<feature type="domain" description="RNase H type-1" evidence="2">
    <location>
        <begin position="1"/>
        <end position="97"/>
    </location>
</feature>
<accession>A0A7J7MZB0</accession>
<dbReference type="InterPro" id="IPR053151">
    <property type="entry name" value="RNase_H-like"/>
</dbReference>
<feature type="transmembrane region" description="Helical" evidence="1">
    <location>
        <begin position="32"/>
        <end position="54"/>
    </location>
</feature>
<dbReference type="PANTHER" id="PTHR47723:SF19">
    <property type="entry name" value="POLYNUCLEOTIDYL TRANSFERASE, RIBONUCLEASE H-LIKE SUPERFAMILY PROTEIN"/>
    <property type="match status" value="1"/>
</dbReference>
<dbReference type="InterPro" id="IPR012337">
    <property type="entry name" value="RNaseH-like_sf"/>
</dbReference>